<dbReference type="InterPro" id="IPR010982">
    <property type="entry name" value="Lambda_DNA-bd_dom_sf"/>
</dbReference>
<evidence type="ECO:0000259" key="2">
    <source>
        <dbReference type="PROSITE" id="PS50943"/>
    </source>
</evidence>
<evidence type="ECO:0000313" key="4">
    <source>
        <dbReference type="Proteomes" id="UP000216752"/>
    </source>
</evidence>
<reference evidence="3" key="1">
    <citation type="submission" date="2024-05" db="EMBL/GenBank/DDBJ databases">
        <title>Isolation and characterization of Sporomusa carbonis sp. nov., a carboxydotrophic hydrogenogen in the genus of Sporomusa isolated from a charcoal burning pile.</title>
        <authorList>
            <person name="Boeer T."/>
            <person name="Rosenbaum F."/>
            <person name="Eysell L."/>
            <person name="Mueller V."/>
            <person name="Daniel R."/>
            <person name="Poehlein A."/>
        </authorList>
    </citation>
    <scope>NUCLEOTIDE SEQUENCE [LARGE SCALE GENOMIC DNA]</scope>
    <source>
        <strain evidence="3">DSM 10669</strain>
    </source>
</reference>
<gene>
    <name evidence="3" type="ORF">SPSIL_050010</name>
</gene>
<dbReference type="PROSITE" id="PS50943">
    <property type="entry name" value="HTH_CROC1"/>
    <property type="match status" value="1"/>
</dbReference>
<dbReference type="EMBL" id="CP155573">
    <property type="protein sequence ID" value="XFO68777.1"/>
    <property type="molecule type" value="Genomic_DNA"/>
</dbReference>
<dbReference type="Gene3D" id="1.10.260.40">
    <property type="entry name" value="lambda repressor-like DNA-binding domains"/>
    <property type="match status" value="1"/>
</dbReference>
<sequence length="102" mass="11515">MPKIGHRLRDLRLQKKLTMKEVAEIAGIAQSSLSYIENGNNSPSIETLETILMALGITIGEFFSEEKPELEPELRRLLDTAKKLTPEQRELAQRLLEALGKD</sequence>
<accession>A0ABZ3ISX2</accession>
<feature type="domain" description="HTH cro/C1-type" evidence="2">
    <location>
        <begin position="8"/>
        <end position="62"/>
    </location>
</feature>
<dbReference type="SMART" id="SM00530">
    <property type="entry name" value="HTH_XRE"/>
    <property type="match status" value="1"/>
</dbReference>
<keyword evidence="4" id="KW-1185">Reference proteome</keyword>
<dbReference type="InterPro" id="IPR050807">
    <property type="entry name" value="TransReg_Diox_bact_type"/>
</dbReference>
<proteinExistence type="predicted"/>
<dbReference type="PANTHER" id="PTHR46797:SF1">
    <property type="entry name" value="METHYLPHOSPHONATE SYNTHASE"/>
    <property type="match status" value="1"/>
</dbReference>
<evidence type="ECO:0000256" key="1">
    <source>
        <dbReference type="ARBA" id="ARBA00023125"/>
    </source>
</evidence>
<dbReference type="SUPFAM" id="SSF47413">
    <property type="entry name" value="lambda repressor-like DNA-binding domains"/>
    <property type="match status" value="1"/>
</dbReference>
<name>A0ABZ3ISX2_9FIRM</name>
<dbReference type="CDD" id="cd00093">
    <property type="entry name" value="HTH_XRE"/>
    <property type="match status" value="1"/>
</dbReference>
<dbReference type="InterPro" id="IPR001387">
    <property type="entry name" value="Cro/C1-type_HTH"/>
</dbReference>
<dbReference type="Pfam" id="PF01381">
    <property type="entry name" value="HTH_3"/>
    <property type="match status" value="1"/>
</dbReference>
<keyword evidence="1" id="KW-0238">DNA-binding</keyword>
<dbReference type="Proteomes" id="UP000216752">
    <property type="component" value="Chromosome"/>
</dbReference>
<evidence type="ECO:0000313" key="3">
    <source>
        <dbReference type="EMBL" id="XFO68777.1"/>
    </source>
</evidence>
<dbReference type="PANTHER" id="PTHR46797">
    <property type="entry name" value="HTH-TYPE TRANSCRIPTIONAL REGULATOR"/>
    <property type="match status" value="1"/>
</dbReference>
<protein>
    <recommendedName>
        <fullName evidence="2">HTH cro/C1-type domain-containing protein</fullName>
    </recommendedName>
</protein>
<organism evidence="3 4">
    <name type="scientific">Sporomusa silvacetica DSM 10669</name>
    <dbReference type="NCBI Taxonomy" id="1123289"/>
    <lineage>
        <taxon>Bacteria</taxon>
        <taxon>Bacillati</taxon>
        <taxon>Bacillota</taxon>
        <taxon>Negativicutes</taxon>
        <taxon>Selenomonadales</taxon>
        <taxon>Sporomusaceae</taxon>
        <taxon>Sporomusa</taxon>
    </lineage>
</organism>
<dbReference type="RefSeq" id="WP_094606864.1">
    <property type="nucleotide sequence ID" value="NZ_CP155573.1"/>
</dbReference>